<organism evidence="2 3">
    <name type="scientific">Escallonia herrerae</name>
    <dbReference type="NCBI Taxonomy" id="1293975"/>
    <lineage>
        <taxon>Eukaryota</taxon>
        <taxon>Viridiplantae</taxon>
        <taxon>Streptophyta</taxon>
        <taxon>Embryophyta</taxon>
        <taxon>Tracheophyta</taxon>
        <taxon>Spermatophyta</taxon>
        <taxon>Magnoliopsida</taxon>
        <taxon>eudicotyledons</taxon>
        <taxon>Gunneridae</taxon>
        <taxon>Pentapetalae</taxon>
        <taxon>asterids</taxon>
        <taxon>campanulids</taxon>
        <taxon>Escalloniales</taxon>
        <taxon>Escalloniaceae</taxon>
        <taxon>Escallonia</taxon>
    </lineage>
</organism>
<evidence type="ECO:0000313" key="3">
    <source>
        <dbReference type="Proteomes" id="UP001188597"/>
    </source>
</evidence>
<keyword evidence="3" id="KW-1185">Reference proteome</keyword>
<comment type="caution">
    <text evidence="2">The sequence shown here is derived from an EMBL/GenBank/DDBJ whole genome shotgun (WGS) entry which is preliminary data.</text>
</comment>
<dbReference type="PANTHER" id="PTHR21450:SF43">
    <property type="entry name" value="DUF630 FAMILY PROTEIN"/>
    <property type="match status" value="1"/>
</dbReference>
<evidence type="ECO:0000259" key="1">
    <source>
        <dbReference type="Pfam" id="PF04783"/>
    </source>
</evidence>
<protein>
    <recommendedName>
        <fullName evidence="1">DUF630 domain-containing protein</fullName>
    </recommendedName>
</protein>
<name>A0AA88WUE8_9ASTE</name>
<evidence type="ECO:0000313" key="2">
    <source>
        <dbReference type="EMBL" id="KAK3033019.1"/>
    </source>
</evidence>
<dbReference type="EMBL" id="JAVXUP010000246">
    <property type="protein sequence ID" value="KAK3033019.1"/>
    <property type="molecule type" value="Genomic_DNA"/>
</dbReference>
<dbReference type="Pfam" id="PF04783">
    <property type="entry name" value="DUF630"/>
    <property type="match status" value="1"/>
</dbReference>
<dbReference type="PANTHER" id="PTHR21450">
    <property type="entry name" value="PROTEIN ALTERED PHOSPHATE STARVATION RESPONSE 1"/>
    <property type="match status" value="1"/>
</dbReference>
<accession>A0AA88WUE8</accession>
<gene>
    <name evidence="2" type="ORF">RJ639_035497</name>
</gene>
<feature type="domain" description="DUF630" evidence="1">
    <location>
        <begin position="1"/>
        <end position="58"/>
    </location>
</feature>
<dbReference type="InterPro" id="IPR006868">
    <property type="entry name" value="DUF630"/>
</dbReference>
<dbReference type="Proteomes" id="UP001188597">
    <property type="component" value="Unassembled WGS sequence"/>
</dbReference>
<proteinExistence type="predicted"/>
<dbReference type="AlphaFoldDB" id="A0AA88WUE8"/>
<sequence length="541" mass="59168">MVCGMSKVDDTDLVSLCRNRKELIKAAVDSRYALALAHVKYFQSLSSVGNALQNFVEESVVASVDSTTITGSDHGALDEGSELGTSSWDSETDVISLTDYVHEGSESSEPSSLTVESRSEGSLCIDHCKKCSEEVSTRVYKQSQVVSGPNSVMNRPHHGNSGQFVNLPPNGSRLDQYGYDLPNSHWSSLGGIGVSYGASVNMHPSSLTSGQYDCGMSFSDPVNLPSELPRFLQHGSGIFPGGRLYLAPNSPWCMCFPTDFLPNGPRFPLYENGVSYSFPVKMPANDPYFNQALKFRAAPPCPPPPEVSTWDSLNPFRYFDDNFLGYYYQECCGTGFGSANGPDFEEVNESEGFSVLEDEIEQNLMEESSHETVLGIIDKEGSGEGPSKVAQKDAMKSRHEGCMSSEKENVTSVNDTLKNEMKRNKDSFASKGLVEDKKKNLGTCEIQEGLALDGASLRRPRQVTPTTLPHGSRSYREALEEIKDAFETAFNHGKELSIALEAGKLPYQPTVNQVSDVVLRLAPMLSGSENGYMLKLKDNQC</sequence>
<reference evidence="2" key="1">
    <citation type="submission" date="2022-12" db="EMBL/GenBank/DDBJ databases">
        <title>Draft genome assemblies for two species of Escallonia (Escalloniales).</title>
        <authorList>
            <person name="Chanderbali A."/>
            <person name="Dervinis C."/>
            <person name="Anghel I."/>
            <person name="Soltis D."/>
            <person name="Soltis P."/>
            <person name="Zapata F."/>
        </authorList>
    </citation>
    <scope>NUCLEOTIDE SEQUENCE</scope>
    <source>
        <strain evidence="2">UCBG64.0493</strain>
        <tissue evidence="2">Leaf</tissue>
    </source>
</reference>